<dbReference type="Proteomes" id="UP000007115">
    <property type="component" value="Unassembled WGS sequence"/>
</dbReference>
<name>G9MTM8_HYPVG</name>
<evidence type="ECO:0000256" key="1">
    <source>
        <dbReference type="SAM" id="MobiDB-lite"/>
    </source>
</evidence>
<proteinExistence type="predicted"/>
<organism evidence="2 3">
    <name type="scientific">Hypocrea virens (strain Gv29-8 / FGSC 10586)</name>
    <name type="common">Gliocladium virens</name>
    <name type="synonym">Trichoderma virens</name>
    <dbReference type="NCBI Taxonomy" id="413071"/>
    <lineage>
        <taxon>Eukaryota</taxon>
        <taxon>Fungi</taxon>
        <taxon>Dikarya</taxon>
        <taxon>Ascomycota</taxon>
        <taxon>Pezizomycotina</taxon>
        <taxon>Sordariomycetes</taxon>
        <taxon>Hypocreomycetidae</taxon>
        <taxon>Hypocreales</taxon>
        <taxon>Hypocreaceae</taxon>
        <taxon>Trichoderma</taxon>
    </lineage>
</organism>
<dbReference type="InParanoid" id="G9MTM8"/>
<dbReference type="VEuPathDB" id="FungiDB:TRIVIDRAFT_200701"/>
<reference evidence="2 3" key="1">
    <citation type="journal article" date="2011" name="Genome Biol.">
        <title>Comparative genome sequence analysis underscores mycoparasitism as the ancestral life style of Trichoderma.</title>
        <authorList>
            <person name="Kubicek C.P."/>
            <person name="Herrera-Estrella A."/>
            <person name="Seidl-Seiboth V."/>
            <person name="Martinez D.A."/>
            <person name="Druzhinina I.S."/>
            <person name="Thon M."/>
            <person name="Zeilinger S."/>
            <person name="Casas-Flores S."/>
            <person name="Horwitz B.A."/>
            <person name="Mukherjee P.K."/>
            <person name="Mukherjee M."/>
            <person name="Kredics L."/>
            <person name="Alcaraz L.D."/>
            <person name="Aerts A."/>
            <person name="Antal Z."/>
            <person name="Atanasova L."/>
            <person name="Cervantes-Badillo M.G."/>
            <person name="Challacombe J."/>
            <person name="Chertkov O."/>
            <person name="McCluskey K."/>
            <person name="Coulpier F."/>
            <person name="Deshpande N."/>
            <person name="von Doehren H."/>
            <person name="Ebbole D.J."/>
            <person name="Esquivel-Naranjo E.U."/>
            <person name="Fekete E."/>
            <person name="Flipphi M."/>
            <person name="Glaser F."/>
            <person name="Gomez-Rodriguez E.Y."/>
            <person name="Gruber S."/>
            <person name="Han C."/>
            <person name="Henrissat B."/>
            <person name="Hermosa R."/>
            <person name="Hernandez-Onate M."/>
            <person name="Karaffa L."/>
            <person name="Kosti I."/>
            <person name="Le Crom S."/>
            <person name="Lindquist E."/>
            <person name="Lucas S."/>
            <person name="Luebeck M."/>
            <person name="Luebeck P.S."/>
            <person name="Margeot A."/>
            <person name="Metz B."/>
            <person name="Misra M."/>
            <person name="Nevalainen H."/>
            <person name="Omann M."/>
            <person name="Packer N."/>
            <person name="Perrone G."/>
            <person name="Uresti-Rivera E.E."/>
            <person name="Salamov A."/>
            <person name="Schmoll M."/>
            <person name="Seiboth B."/>
            <person name="Shapiro H."/>
            <person name="Sukno S."/>
            <person name="Tamayo-Ramos J.A."/>
            <person name="Tisch D."/>
            <person name="Wiest A."/>
            <person name="Wilkinson H.H."/>
            <person name="Zhang M."/>
            <person name="Coutinho P.M."/>
            <person name="Kenerley C.M."/>
            <person name="Monte E."/>
            <person name="Baker S.E."/>
            <person name="Grigoriev I.V."/>
        </authorList>
    </citation>
    <scope>NUCLEOTIDE SEQUENCE [LARGE SCALE GENOMIC DNA]</scope>
    <source>
        <strain evidence="3">Gv29-8 / FGSC 10586</strain>
    </source>
</reference>
<evidence type="ECO:0000313" key="3">
    <source>
        <dbReference type="Proteomes" id="UP000007115"/>
    </source>
</evidence>
<dbReference type="RefSeq" id="XP_013956601.1">
    <property type="nucleotide sequence ID" value="XM_014101126.1"/>
</dbReference>
<dbReference type="HOGENOM" id="CLU_924561_0_0_1"/>
<dbReference type="GeneID" id="25790106"/>
<sequence length="301" mass="32535">MHAKTACGYCKEPKRRSAARTTFASTGIVKRWPSPWAPFHYVAHLARIALPPTPSQPARTLPEGPAATWRRLKPAWGGILEAPKLPRAGVLQRWRGPTLDRCGHVTKKPSTQMHGVTHHPAAVVRDPWMRSKIPEQTIADPSVLGRIMSVFAVVFRLVESTQALSSLSSARTLCMADHEVAAGFWRQTMTATPTSGAAANCRHSVLVLVVCPEPRAKRRGEGKRDSDALSGAGLIAYCMSCMREPRLMATASSAGIEASKGRCNKGHHKAASFGPSELKGDGAAATPAEKHSSRLCTQKKR</sequence>
<dbReference type="OrthoDB" id="10681556at2759"/>
<protein>
    <submittedName>
        <fullName evidence="2">Uncharacterized protein</fullName>
    </submittedName>
</protein>
<comment type="caution">
    <text evidence="2">The sequence shown here is derived from an EMBL/GenBank/DDBJ whole genome shotgun (WGS) entry which is preliminary data.</text>
</comment>
<feature type="region of interest" description="Disordered" evidence="1">
    <location>
        <begin position="259"/>
        <end position="301"/>
    </location>
</feature>
<evidence type="ECO:0000313" key="2">
    <source>
        <dbReference type="EMBL" id="EHK22379.1"/>
    </source>
</evidence>
<dbReference type="AlphaFoldDB" id="G9MTM8"/>
<keyword evidence="3" id="KW-1185">Reference proteome</keyword>
<dbReference type="EMBL" id="ABDF02000006">
    <property type="protein sequence ID" value="EHK22379.1"/>
    <property type="molecule type" value="Genomic_DNA"/>
</dbReference>
<gene>
    <name evidence="2" type="ORF">TRIVIDRAFT_200701</name>
</gene>
<accession>G9MTM8</accession>